<keyword evidence="8 12" id="KW-0175">Coiled coil</keyword>
<keyword evidence="6" id="KW-0498">Mitosis</keyword>
<dbReference type="Gene3D" id="1.10.287.1490">
    <property type="match status" value="1"/>
</dbReference>
<dbReference type="CTD" id="83540"/>
<dbReference type="InterPro" id="IPR038275">
    <property type="entry name" value="Nuf2_N_sf"/>
</dbReference>
<evidence type="ECO:0000256" key="9">
    <source>
        <dbReference type="ARBA" id="ARBA00023242"/>
    </source>
</evidence>
<evidence type="ECO:0000256" key="6">
    <source>
        <dbReference type="ARBA" id="ARBA00022776"/>
    </source>
</evidence>
<keyword evidence="9" id="KW-0539">Nucleus</keyword>
<dbReference type="GO" id="GO:0045132">
    <property type="term" value="P:meiotic chromosome segregation"/>
    <property type="evidence" value="ECO:0007669"/>
    <property type="project" value="TreeGrafter"/>
</dbReference>
<dbReference type="GO" id="GO:0005634">
    <property type="term" value="C:nucleus"/>
    <property type="evidence" value="ECO:0007669"/>
    <property type="project" value="UniProtKB-SubCell"/>
</dbReference>
<evidence type="ECO:0000256" key="12">
    <source>
        <dbReference type="SAM" id="Coils"/>
    </source>
</evidence>
<evidence type="ECO:0000256" key="8">
    <source>
        <dbReference type="ARBA" id="ARBA00023054"/>
    </source>
</evidence>
<dbReference type="Proteomes" id="UP000264820">
    <property type="component" value="Unplaced"/>
</dbReference>
<proteinExistence type="inferred from homology"/>
<accession>A0A3Q2ZJR0</accession>
<protein>
    <submittedName>
        <fullName evidence="14">UF2 component of NDC80 kinetochore complex</fullName>
    </submittedName>
</protein>
<dbReference type="PANTHER" id="PTHR21650:SF2">
    <property type="entry name" value="KINETOCHORE PROTEIN NUF2"/>
    <property type="match status" value="1"/>
</dbReference>
<keyword evidence="10" id="KW-0131">Cell cycle</keyword>
<keyword evidence="15" id="KW-1185">Reference proteome</keyword>
<dbReference type="GO" id="GO:0044877">
    <property type="term" value="F:protein-containing complex binding"/>
    <property type="evidence" value="ECO:0007669"/>
    <property type="project" value="TreeGrafter"/>
</dbReference>
<dbReference type="GO" id="GO:0007052">
    <property type="term" value="P:mitotic spindle organization"/>
    <property type="evidence" value="ECO:0007669"/>
    <property type="project" value="TreeGrafter"/>
</dbReference>
<evidence type="ECO:0000256" key="2">
    <source>
        <dbReference type="ARBA" id="ARBA00004629"/>
    </source>
</evidence>
<feature type="coiled-coil region" evidence="12">
    <location>
        <begin position="201"/>
        <end position="343"/>
    </location>
</feature>
<keyword evidence="11" id="KW-0137">Centromere</keyword>
<evidence type="ECO:0000313" key="14">
    <source>
        <dbReference type="Ensembl" id="ENSHCOP00000026653.1"/>
    </source>
</evidence>
<name>A0A3Q2ZJR0_HIPCM</name>
<dbReference type="GO" id="GO:0051301">
    <property type="term" value="P:cell division"/>
    <property type="evidence" value="ECO:0007669"/>
    <property type="project" value="UniProtKB-KW"/>
</dbReference>
<evidence type="ECO:0000256" key="10">
    <source>
        <dbReference type="ARBA" id="ARBA00023306"/>
    </source>
</evidence>
<dbReference type="OrthoDB" id="8194677at2759"/>
<feature type="coiled-coil region" evidence="12">
    <location>
        <begin position="376"/>
        <end position="410"/>
    </location>
</feature>
<dbReference type="Pfam" id="PF03800">
    <property type="entry name" value="Nuf2"/>
    <property type="match status" value="1"/>
</dbReference>
<dbReference type="GO" id="GO:0007507">
    <property type="term" value="P:heart development"/>
    <property type="evidence" value="ECO:0007669"/>
    <property type="project" value="Ensembl"/>
</dbReference>
<dbReference type="InterPro" id="IPR005549">
    <property type="entry name" value="Kinetochore_Nuf2_N"/>
</dbReference>
<dbReference type="Ensembl" id="ENSHCOT00000027686.1">
    <property type="protein sequence ID" value="ENSHCOP00000026653.1"/>
    <property type="gene ID" value="ENSHCOG00000017788.1"/>
</dbReference>
<dbReference type="AlphaFoldDB" id="A0A3Q2ZJR0"/>
<dbReference type="STRING" id="109280.ENSHCOP00000026653"/>
<evidence type="ECO:0000313" key="15">
    <source>
        <dbReference type="Proteomes" id="UP000264820"/>
    </source>
</evidence>
<keyword evidence="5" id="KW-0132">Cell division</keyword>
<evidence type="ECO:0000256" key="7">
    <source>
        <dbReference type="ARBA" id="ARBA00022838"/>
    </source>
</evidence>
<dbReference type="GeneTree" id="ENSGT00390000004199"/>
<feature type="domain" description="Kinetochore protein Nuf2 N-terminal" evidence="13">
    <location>
        <begin position="29"/>
        <end position="143"/>
    </location>
</feature>
<keyword evidence="4" id="KW-0158">Chromosome</keyword>
<dbReference type="GeneID" id="109511142"/>
<evidence type="ECO:0000256" key="11">
    <source>
        <dbReference type="ARBA" id="ARBA00023328"/>
    </source>
</evidence>
<organism evidence="14 15">
    <name type="scientific">Hippocampus comes</name>
    <name type="common">Tiger tail seahorse</name>
    <dbReference type="NCBI Taxonomy" id="109280"/>
    <lineage>
        <taxon>Eukaryota</taxon>
        <taxon>Metazoa</taxon>
        <taxon>Chordata</taxon>
        <taxon>Craniata</taxon>
        <taxon>Vertebrata</taxon>
        <taxon>Euteleostomi</taxon>
        <taxon>Actinopterygii</taxon>
        <taxon>Neopterygii</taxon>
        <taxon>Teleostei</taxon>
        <taxon>Neoteleostei</taxon>
        <taxon>Acanthomorphata</taxon>
        <taxon>Syngnathiaria</taxon>
        <taxon>Syngnathiformes</taxon>
        <taxon>Syngnathoidei</taxon>
        <taxon>Syngnathidae</taxon>
        <taxon>Hippocampus</taxon>
    </lineage>
</organism>
<evidence type="ECO:0000256" key="4">
    <source>
        <dbReference type="ARBA" id="ARBA00022454"/>
    </source>
</evidence>
<reference evidence="14" key="2">
    <citation type="submission" date="2025-09" db="UniProtKB">
        <authorList>
            <consortium name="Ensembl"/>
        </authorList>
    </citation>
    <scope>IDENTIFICATION</scope>
</reference>
<dbReference type="RefSeq" id="XP_019717523.1">
    <property type="nucleotide sequence ID" value="XM_019861964.1"/>
</dbReference>
<comment type="subcellular location">
    <subcellularLocation>
        <location evidence="2">Chromosome</location>
        <location evidence="2">Centromere</location>
        <location evidence="2">Kinetochore</location>
    </subcellularLocation>
    <subcellularLocation>
        <location evidence="1">Nucleus</location>
    </subcellularLocation>
</comment>
<dbReference type="GO" id="GO:0051315">
    <property type="term" value="P:attachment of mitotic spindle microtubules to kinetochore"/>
    <property type="evidence" value="ECO:0007669"/>
    <property type="project" value="TreeGrafter"/>
</dbReference>
<keyword evidence="7" id="KW-0995">Kinetochore</keyword>
<dbReference type="OMA" id="YLKMEAH"/>
<evidence type="ECO:0000256" key="1">
    <source>
        <dbReference type="ARBA" id="ARBA00004123"/>
    </source>
</evidence>
<dbReference type="GO" id="GO:0031262">
    <property type="term" value="C:Ndc80 complex"/>
    <property type="evidence" value="ECO:0007669"/>
    <property type="project" value="InterPro"/>
</dbReference>
<sequence length="455" mass="53109">MAENAVPVHPVDVVVNFYRTEVLTGEEANHFTKTDLAPSPKPEAVQSLYMRVLHQLFRFRPECHSMVPLVENIQHPECHEGATAILSVYARMRQFLPMCFVYDFSLNDLLAPKKHRTLTILSAIMNFLQFRKQRINVMSAKQLKFRAALDMQQTYAKGTREAEKKIEILTTIPPEQQAEAAKLEAALSELQTNTTRLYKDVNAKNDTIAEWKARIAEKTQKLTQLKMDVSNIKEEITKLKSQIVESPEELQVQMERMRENIKDLKSSIGKTDEDVVQLQNMVHRMNRTDMEIQQMYNLLQDLEISMSDSKQQHEEHKQLISQHEKKQKELKNLCTEEEQLKRALDMKLDREAKHNIRRQKKKEDKEQHVNNVLGQCNQIHQKREEKADKIQEVSRENQQLRVEIQSLTDVCSQETKKAQVMYDTLSTAMDELDRRIETNILNVKEDAIKMLATFQ</sequence>
<dbReference type="Gene3D" id="1.10.418.60">
    <property type="entry name" value="Ncd80 complex, Nuf2 subunit"/>
    <property type="match status" value="1"/>
</dbReference>
<comment type="similarity">
    <text evidence="3">Belongs to the NUF2 family.</text>
</comment>
<dbReference type="PANTHER" id="PTHR21650">
    <property type="entry name" value="MEMBRALIN/KINETOCHORE PROTEIN NUF2"/>
    <property type="match status" value="1"/>
</dbReference>
<evidence type="ECO:0000259" key="13">
    <source>
        <dbReference type="Pfam" id="PF03800"/>
    </source>
</evidence>
<dbReference type="GO" id="GO:0051383">
    <property type="term" value="P:kinetochore organization"/>
    <property type="evidence" value="ECO:0007669"/>
    <property type="project" value="TreeGrafter"/>
</dbReference>
<evidence type="ECO:0000256" key="3">
    <source>
        <dbReference type="ARBA" id="ARBA00005498"/>
    </source>
</evidence>
<dbReference type="KEGG" id="hcq:109511142"/>
<reference evidence="14" key="1">
    <citation type="submission" date="2025-08" db="UniProtKB">
        <authorList>
            <consortium name="Ensembl"/>
        </authorList>
    </citation>
    <scope>IDENTIFICATION</scope>
</reference>
<evidence type="ECO:0000256" key="5">
    <source>
        <dbReference type="ARBA" id="ARBA00022618"/>
    </source>
</evidence>